<sequence>MIRNSLAALGLVAALSGCTTFSNMDKGLDALQGQPIEAAFAKMGMPNSEGILAGHKVYIWSNAYSMTMPTPQTTNYQGTVGTTPYSGTASTTAWKTSEYECTIRLFVDENERINNYDYSGNIGGCGTYSSRLKPRH</sequence>
<evidence type="ECO:0000313" key="1">
    <source>
        <dbReference type="EMBL" id="BBA74427.1"/>
    </source>
</evidence>
<reference evidence="1" key="1">
    <citation type="submission" date="2016-07" db="EMBL/GenBank/DDBJ databases">
        <title>Genomics reveals synergistic degradation of pyrene by five bacteria in a mangrove sediment-derived bacterial consortium.</title>
        <authorList>
            <person name="Wanapaisan P."/>
            <person name="Vejarano F."/>
            <person name="Chakraborty J."/>
            <person name="Shintani M."/>
            <person name="Muangchinda C."/>
            <person name="Laothamteep N."/>
            <person name="Suzuki-Minakuchi C."/>
            <person name="Inoue K."/>
            <person name="Nojiri H."/>
            <person name="Pinyakong O."/>
        </authorList>
    </citation>
    <scope>NUCLEOTIDE SEQUENCE</scope>
    <source>
        <strain evidence="1">PW1</strain>
    </source>
</reference>
<dbReference type="AlphaFoldDB" id="A0A292GSB9"/>
<dbReference type="PROSITE" id="PS51257">
    <property type="entry name" value="PROKAR_LIPOPROTEIN"/>
    <property type="match status" value="1"/>
</dbReference>
<protein>
    <submittedName>
        <fullName evidence="1">DNA polymerase gamma</fullName>
    </submittedName>
</protein>
<organism evidence="1">
    <name type="scientific">Ochrobactrum sp. PW1</name>
    <dbReference type="NCBI Taxonomy" id="1882222"/>
    <lineage>
        <taxon>Bacteria</taxon>
        <taxon>Pseudomonadati</taxon>
        <taxon>Pseudomonadota</taxon>
        <taxon>Alphaproteobacteria</taxon>
        <taxon>Hyphomicrobiales</taxon>
        <taxon>Brucellaceae</taxon>
        <taxon>Brucella/Ochrobactrum group</taxon>
        <taxon>Ochrobactrum</taxon>
    </lineage>
</organism>
<name>A0A292GSB9_9HYPH</name>
<dbReference type="EMBL" id="LC171369">
    <property type="protein sequence ID" value="BBA74427.1"/>
    <property type="molecule type" value="Genomic_DNA"/>
</dbReference>
<proteinExistence type="predicted"/>
<accession>A0A292GSB9</accession>